<evidence type="ECO:0000313" key="1">
    <source>
        <dbReference type="EMBL" id="AYF74798.1"/>
    </source>
</evidence>
<dbReference type="EMBL" id="CP032568">
    <property type="protein sequence ID" value="AYF74798.1"/>
    <property type="molecule type" value="Genomic_DNA"/>
</dbReference>
<dbReference type="OrthoDB" id="4725158at2"/>
<protein>
    <submittedName>
        <fullName evidence="1">Uncharacterized protein</fullName>
    </submittedName>
</protein>
<gene>
    <name evidence="1" type="ORF">D7D52_14025</name>
</gene>
<reference evidence="1 2" key="1">
    <citation type="submission" date="2018-09" db="EMBL/GenBank/DDBJ databases">
        <title>Nocardia yunnanensis sp. nov., an actinomycete isolated from a soil sample.</title>
        <authorList>
            <person name="Zhang J."/>
        </authorList>
    </citation>
    <scope>NUCLEOTIDE SEQUENCE [LARGE SCALE GENOMIC DNA]</scope>
    <source>
        <strain evidence="1 2">CFHS0054</strain>
    </source>
</reference>
<keyword evidence="2" id="KW-1185">Reference proteome</keyword>
<sequence>MAVDDIVRQGLSRLEFADEILRAAASPERIGTVLTGILRDRLTVGPMPFGPGGLMSVHAVGRMQDATVESDVRDHTRLTVHLPMVLRVDVHVGGMCAKFLAGVCIRVLIALALDRPCALLVQPAPVSPADVTVRIHGVNTLARWASRTGVVSPLLAAEVAAHANTILEDPTLTAVSRIDVLDLIDRAWSSGLILDRFSA</sequence>
<organism evidence="1 2">
    <name type="scientific">Nocardia yunnanensis</name>
    <dbReference type="NCBI Taxonomy" id="2382165"/>
    <lineage>
        <taxon>Bacteria</taxon>
        <taxon>Bacillati</taxon>
        <taxon>Actinomycetota</taxon>
        <taxon>Actinomycetes</taxon>
        <taxon>Mycobacteriales</taxon>
        <taxon>Nocardiaceae</taxon>
        <taxon>Nocardia</taxon>
    </lineage>
</organism>
<dbReference type="AlphaFoldDB" id="A0A386ZB43"/>
<evidence type="ECO:0000313" key="2">
    <source>
        <dbReference type="Proteomes" id="UP000267164"/>
    </source>
</evidence>
<accession>A0A386ZB43</accession>
<dbReference type="KEGG" id="nyu:D7D52_14025"/>
<dbReference type="Proteomes" id="UP000267164">
    <property type="component" value="Chromosome"/>
</dbReference>
<name>A0A386ZB43_9NOCA</name>
<proteinExistence type="predicted"/>